<dbReference type="Proteomes" id="UP000490939">
    <property type="component" value="Unassembled WGS sequence"/>
</dbReference>
<comment type="caution">
    <text evidence="11">The sequence shown here is derived from an EMBL/GenBank/DDBJ whole genome shotgun (WGS) entry which is preliminary data.</text>
</comment>
<feature type="chain" id="PRO_5044690527" description="Peptidase M43 pregnancy-associated plasma-A domain-containing protein" evidence="9">
    <location>
        <begin position="19"/>
        <end position="281"/>
    </location>
</feature>
<evidence type="ECO:0000313" key="13">
    <source>
        <dbReference type="Proteomes" id="UP000447873"/>
    </source>
</evidence>
<keyword evidence="5" id="KW-0378">Hydrolase</keyword>
<reference evidence="11 14" key="1">
    <citation type="submission" date="2019-07" db="EMBL/GenBank/DDBJ databases">
        <title>Venturia inaequalis Genome Resource.</title>
        <authorList>
            <person name="Lichtner F.J."/>
        </authorList>
    </citation>
    <scope>NUCLEOTIDE SEQUENCE [LARGE SCALE GENOMIC DNA]</scope>
    <source>
        <strain evidence="12 13">120213</strain>
        <strain evidence="11 14">DMI_063113</strain>
    </source>
</reference>
<keyword evidence="4 9" id="KW-0732">Signal</keyword>
<evidence type="ECO:0000256" key="4">
    <source>
        <dbReference type="ARBA" id="ARBA00022729"/>
    </source>
</evidence>
<evidence type="ECO:0000256" key="3">
    <source>
        <dbReference type="ARBA" id="ARBA00022723"/>
    </source>
</evidence>
<keyword evidence="6" id="KW-0862">Zinc</keyword>
<evidence type="ECO:0000256" key="6">
    <source>
        <dbReference type="ARBA" id="ARBA00022833"/>
    </source>
</evidence>
<keyword evidence="2" id="KW-0645">Protease</keyword>
<dbReference type="PANTHER" id="PTHR47466">
    <property type="match status" value="1"/>
</dbReference>
<dbReference type="InterPro" id="IPR008754">
    <property type="entry name" value="Peptidase_M43"/>
</dbReference>
<dbReference type="OrthoDB" id="536211at2759"/>
<dbReference type="GO" id="GO:0008237">
    <property type="term" value="F:metallopeptidase activity"/>
    <property type="evidence" value="ECO:0007669"/>
    <property type="project" value="UniProtKB-KW"/>
</dbReference>
<dbReference type="AlphaFoldDB" id="A0A8H3U9I6"/>
<evidence type="ECO:0000313" key="12">
    <source>
        <dbReference type="EMBL" id="KAE9974479.1"/>
    </source>
</evidence>
<dbReference type="EMBL" id="WNWR01001050">
    <property type="protein sequence ID" value="KAE9965840.1"/>
    <property type="molecule type" value="Genomic_DNA"/>
</dbReference>
<feature type="signal peptide" evidence="9">
    <location>
        <begin position="1"/>
        <end position="18"/>
    </location>
</feature>
<evidence type="ECO:0000259" key="10">
    <source>
        <dbReference type="Pfam" id="PF05572"/>
    </source>
</evidence>
<evidence type="ECO:0000256" key="7">
    <source>
        <dbReference type="ARBA" id="ARBA00023049"/>
    </source>
</evidence>
<keyword evidence="14" id="KW-1185">Reference proteome</keyword>
<dbReference type="EMBL" id="WNWS01000218">
    <property type="protein sequence ID" value="KAE9974479.1"/>
    <property type="molecule type" value="Genomic_DNA"/>
</dbReference>
<dbReference type="PANTHER" id="PTHR47466:SF1">
    <property type="entry name" value="METALLOPROTEASE MEP1 (AFU_ORTHOLOGUE AFUA_1G07730)-RELATED"/>
    <property type="match status" value="1"/>
</dbReference>
<feature type="domain" description="Peptidase M43 pregnancy-associated plasma-A" evidence="10">
    <location>
        <begin position="185"/>
        <end position="270"/>
    </location>
</feature>
<dbReference type="InterPro" id="IPR024079">
    <property type="entry name" value="MetalloPept_cat_dom_sf"/>
</dbReference>
<evidence type="ECO:0000256" key="2">
    <source>
        <dbReference type="ARBA" id="ARBA00022670"/>
    </source>
</evidence>
<evidence type="ECO:0000256" key="5">
    <source>
        <dbReference type="ARBA" id="ARBA00022801"/>
    </source>
</evidence>
<dbReference type="Gene3D" id="3.40.390.10">
    <property type="entry name" value="Collagenase (Catalytic Domain)"/>
    <property type="match status" value="1"/>
</dbReference>
<dbReference type="SUPFAM" id="SSF55486">
    <property type="entry name" value="Metalloproteases ('zincins'), catalytic domain"/>
    <property type="match status" value="1"/>
</dbReference>
<dbReference type="GO" id="GO:0046872">
    <property type="term" value="F:metal ion binding"/>
    <property type="evidence" value="ECO:0007669"/>
    <property type="project" value="UniProtKB-KW"/>
</dbReference>
<protein>
    <recommendedName>
        <fullName evidence="10">Peptidase M43 pregnancy-associated plasma-A domain-containing protein</fullName>
    </recommendedName>
</protein>
<gene>
    <name evidence="11" type="ORF">EG327_000333</name>
    <name evidence="12" type="ORF">EG328_003809</name>
</gene>
<evidence type="ECO:0000256" key="1">
    <source>
        <dbReference type="ARBA" id="ARBA00008721"/>
    </source>
</evidence>
<dbReference type="Proteomes" id="UP000447873">
    <property type="component" value="Unassembled WGS sequence"/>
</dbReference>
<evidence type="ECO:0000256" key="8">
    <source>
        <dbReference type="ARBA" id="ARBA00023157"/>
    </source>
</evidence>
<comment type="similarity">
    <text evidence="1">Belongs to the peptidase M43B family.</text>
</comment>
<sequence length="281" mass="30576">MKFFLSSILAALPLLTSGHVLRPRSQRRVCGNENFEIPDTLKTLHNRLSSTADTAAANLSATIPTYFHIVSSTANQDLVTDQMISDQLDVVNARYAVAGFTFNLVATDRTVNDKWASQQSERAMQKALRKGTYGTLNIYFLTDLPIPLLGQCTFPVANPTSAETVSDGCEIVATSMPGGAKVPYNLGLTVVHEIGHWLGLFHPFQGRSCTKDSDMVTDTPWQSEPTYDCPAVGSKDSCPDAPGVDGTNNYMDYADDGCMDSFTPGQIDRAGSIYKTMREGK</sequence>
<evidence type="ECO:0000313" key="14">
    <source>
        <dbReference type="Proteomes" id="UP000490939"/>
    </source>
</evidence>
<accession>A0A8H3U9I6</accession>
<dbReference type="CDD" id="cd04275">
    <property type="entry name" value="ZnMc_pappalysin_like"/>
    <property type="match status" value="1"/>
</dbReference>
<keyword evidence="7" id="KW-0482">Metalloprotease</keyword>
<organism evidence="11 14">
    <name type="scientific">Venturia inaequalis</name>
    <name type="common">Apple scab fungus</name>
    <dbReference type="NCBI Taxonomy" id="5025"/>
    <lineage>
        <taxon>Eukaryota</taxon>
        <taxon>Fungi</taxon>
        <taxon>Dikarya</taxon>
        <taxon>Ascomycota</taxon>
        <taxon>Pezizomycotina</taxon>
        <taxon>Dothideomycetes</taxon>
        <taxon>Pleosporomycetidae</taxon>
        <taxon>Venturiales</taxon>
        <taxon>Venturiaceae</taxon>
        <taxon>Venturia</taxon>
    </lineage>
</organism>
<keyword evidence="3" id="KW-0479">Metal-binding</keyword>
<name>A0A8H3U9I6_VENIN</name>
<keyword evidence="8" id="KW-1015">Disulfide bond</keyword>
<evidence type="ECO:0000256" key="9">
    <source>
        <dbReference type="SAM" id="SignalP"/>
    </source>
</evidence>
<proteinExistence type="inferred from homology"/>
<evidence type="ECO:0000313" key="11">
    <source>
        <dbReference type="EMBL" id="KAE9965840.1"/>
    </source>
</evidence>
<dbReference type="GO" id="GO:0006508">
    <property type="term" value="P:proteolysis"/>
    <property type="evidence" value="ECO:0007669"/>
    <property type="project" value="UniProtKB-KW"/>
</dbReference>
<dbReference type="Pfam" id="PF05572">
    <property type="entry name" value="Peptidase_M43"/>
    <property type="match status" value="1"/>
</dbReference>